<dbReference type="InterPro" id="IPR056924">
    <property type="entry name" value="SH3_Tf2-1"/>
</dbReference>
<name>A0A5B6UWA7_9ROSI</name>
<dbReference type="GO" id="GO:0016301">
    <property type="term" value="F:kinase activity"/>
    <property type="evidence" value="ECO:0007669"/>
    <property type="project" value="UniProtKB-KW"/>
</dbReference>
<keyword evidence="2" id="KW-0808">Transferase</keyword>
<gene>
    <name evidence="2" type="ORF">EPI10_028574</name>
</gene>
<dbReference type="EMBL" id="SMMG02000009">
    <property type="protein sequence ID" value="KAA3462049.1"/>
    <property type="molecule type" value="Genomic_DNA"/>
</dbReference>
<dbReference type="PANTHER" id="PTHR46148:SF44">
    <property type="entry name" value="GAG-POL POLYPROTEIN"/>
    <property type="match status" value="1"/>
</dbReference>
<evidence type="ECO:0000259" key="1">
    <source>
        <dbReference type="Pfam" id="PF24626"/>
    </source>
</evidence>
<evidence type="ECO:0000313" key="2">
    <source>
        <dbReference type="EMBL" id="KAA3462049.1"/>
    </source>
</evidence>
<organism evidence="2 3">
    <name type="scientific">Gossypium australe</name>
    <dbReference type="NCBI Taxonomy" id="47621"/>
    <lineage>
        <taxon>Eukaryota</taxon>
        <taxon>Viridiplantae</taxon>
        <taxon>Streptophyta</taxon>
        <taxon>Embryophyta</taxon>
        <taxon>Tracheophyta</taxon>
        <taxon>Spermatophyta</taxon>
        <taxon>Magnoliopsida</taxon>
        <taxon>eudicotyledons</taxon>
        <taxon>Gunneridae</taxon>
        <taxon>Pentapetalae</taxon>
        <taxon>rosids</taxon>
        <taxon>malvids</taxon>
        <taxon>Malvales</taxon>
        <taxon>Malvaceae</taxon>
        <taxon>Malvoideae</taxon>
        <taxon>Gossypium</taxon>
    </lineage>
</organism>
<reference evidence="2" key="1">
    <citation type="submission" date="2019-08" db="EMBL/GenBank/DDBJ databases">
        <authorList>
            <person name="Liu F."/>
        </authorList>
    </citation>
    <scope>NUCLEOTIDE SEQUENCE [LARGE SCALE GENOMIC DNA]</scope>
    <source>
        <strain evidence="2">PA1801</strain>
        <tissue evidence="2">Leaf</tissue>
    </source>
</reference>
<dbReference type="OrthoDB" id="2020640at2759"/>
<keyword evidence="2" id="KW-0675">Receptor</keyword>
<keyword evidence="2" id="KW-0418">Kinase</keyword>
<comment type="caution">
    <text evidence="2">The sequence shown here is derived from an EMBL/GenBank/DDBJ whole genome shotgun (WGS) entry which is preliminary data.</text>
</comment>
<evidence type="ECO:0000313" key="3">
    <source>
        <dbReference type="Proteomes" id="UP000325315"/>
    </source>
</evidence>
<protein>
    <submittedName>
        <fullName evidence="2">Receptor-like protein kinase</fullName>
    </submittedName>
</protein>
<dbReference type="Pfam" id="PF24626">
    <property type="entry name" value="SH3_Tf2-1"/>
    <property type="match status" value="1"/>
</dbReference>
<dbReference type="PANTHER" id="PTHR46148">
    <property type="entry name" value="CHROMO DOMAIN-CONTAINING PROTEIN"/>
    <property type="match status" value="1"/>
</dbReference>
<dbReference type="AlphaFoldDB" id="A0A5B6UWA7"/>
<keyword evidence="3" id="KW-1185">Reference proteome</keyword>
<accession>A0A5B6UWA7</accession>
<sequence length="73" mass="8881">MSQRFIRPYHIIKRVRPMTYQLELPPKLDLIHEGKQIPLVKVLWRNHDSYEATWESKDSMRQQYPHSFPSGKF</sequence>
<proteinExistence type="predicted"/>
<feature type="domain" description="Tf2-1-like SH3-like" evidence="1">
    <location>
        <begin position="2"/>
        <end position="32"/>
    </location>
</feature>
<dbReference type="Proteomes" id="UP000325315">
    <property type="component" value="Unassembled WGS sequence"/>
</dbReference>